<organism evidence="1 2">
    <name type="scientific">Quadrisphaera setariae</name>
    <dbReference type="NCBI Taxonomy" id="2593304"/>
    <lineage>
        <taxon>Bacteria</taxon>
        <taxon>Bacillati</taxon>
        <taxon>Actinomycetota</taxon>
        <taxon>Actinomycetes</taxon>
        <taxon>Kineosporiales</taxon>
        <taxon>Kineosporiaceae</taxon>
        <taxon>Quadrisphaera</taxon>
    </lineage>
</organism>
<dbReference type="AlphaFoldDB" id="A0A5C8ZHG5"/>
<dbReference type="RefSeq" id="WP_147926149.1">
    <property type="nucleotide sequence ID" value="NZ_VKAC01000005.1"/>
</dbReference>
<gene>
    <name evidence="1" type="ORF">FMM08_09620</name>
</gene>
<evidence type="ECO:0000313" key="2">
    <source>
        <dbReference type="Proteomes" id="UP000321234"/>
    </source>
</evidence>
<dbReference type="Proteomes" id="UP000321234">
    <property type="component" value="Unassembled WGS sequence"/>
</dbReference>
<reference evidence="1 2" key="1">
    <citation type="submission" date="2019-07" db="EMBL/GenBank/DDBJ databases">
        <title>Quadrisphaera sp. strain DD2A genome sequencing and assembly.</title>
        <authorList>
            <person name="Kim I."/>
        </authorList>
    </citation>
    <scope>NUCLEOTIDE SEQUENCE [LARGE SCALE GENOMIC DNA]</scope>
    <source>
        <strain evidence="1 2">DD2A</strain>
    </source>
</reference>
<evidence type="ECO:0000313" key="1">
    <source>
        <dbReference type="EMBL" id="TXR56356.1"/>
    </source>
</evidence>
<proteinExistence type="predicted"/>
<evidence type="ECO:0008006" key="3">
    <source>
        <dbReference type="Google" id="ProtNLM"/>
    </source>
</evidence>
<sequence length="304" mass="33316">MPHVRTPLPAQLRQRPFTVAEARKLGVSDKRMRSSDLRAPYRGVRVSTGLGWSLLLRAHCALLTAPPGSVVTGADAVEILGLPTPFGARPAMDRDVTIAVPAGTRGPERLGVTVRARPLHPAARRWIIGDVGLPALEDLWADRCADLDTESAIALGDAVLRRLKDDRAAMSAAVERLPLSQQPQARRVLAQVRYEVCSPVETRARLVLLAAGVPEASHFGAALPREGAAKIWPDLQWESVKVALEIDGPHHAADLQHESDIRRNRRTGEHGWTQVVVSSREVMAQPDDVVRWVSDELRKAGLRW</sequence>
<comment type="caution">
    <text evidence="1">The sequence shown here is derived from an EMBL/GenBank/DDBJ whole genome shotgun (WGS) entry which is preliminary data.</text>
</comment>
<protein>
    <recommendedName>
        <fullName evidence="3">DUF559 domain-containing protein</fullName>
    </recommendedName>
</protein>
<dbReference type="OrthoDB" id="3173471at2"/>
<keyword evidence="2" id="KW-1185">Reference proteome</keyword>
<name>A0A5C8ZHG5_9ACTN</name>
<dbReference type="EMBL" id="VKAC01000005">
    <property type="protein sequence ID" value="TXR56356.1"/>
    <property type="molecule type" value="Genomic_DNA"/>
</dbReference>
<accession>A0A5C8ZHG5</accession>